<feature type="compositionally biased region" description="Low complexity" evidence="1">
    <location>
        <begin position="108"/>
        <end position="119"/>
    </location>
</feature>
<dbReference type="Proteomes" id="UP000077202">
    <property type="component" value="Unassembled WGS sequence"/>
</dbReference>
<protein>
    <submittedName>
        <fullName evidence="2">Uncharacterized protein</fullName>
    </submittedName>
</protein>
<dbReference type="AlphaFoldDB" id="A0A176VLA8"/>
<name>A0A176VLA8_MARPO</name>
<reference evidence="2" key="1">
    <citation type="submission" date="2016-03" db="EMBL/GenBank/DDBJ databases">
        <title>Mechanisms controlling the formation of the plant cell surface in tip-growing cells are functionally conserved among land plants.</title>
        <authorList>
            <person name="Honkanen S."/>
            <person name="Jones V.A."/>
            <person name="Morieri G."/>
            <person name="Champion C."/>
            <person name="Hetherington A.J."/>
            <person name="Kelly S."/>
            <person name="Saint-Marcoux D."/>
            <person name="Proust H."/>
            <person name="Prescott H."/>
            <person name="Dolan L."/>
        </authorList>
    </citation>
    <scope>NUCLEOTIDE SEQUENCE [LARGE SCALE GENOMIC DNA]</scope>
    <source>
        <tissue evidence="2">Whole gametophyte</tissue>
    </source>
</reference>
<proteinExistence type="predicted"/>
<keyword evidence="3" id="KW-1185">Reference proteome</keyword>
<dbReference type="EMBL" id="LVLJ01003345">
    <property type="protein sequence ID" value="OAE21749.1"/>
    <property type="molecule type" value="Genomic_DNA"/>
</dbReference>
<evidence type="ECO:0000313" key="2">
    <source>
        <dbReference type="EMBL" id="OAE21749.1"/>
    </source>
</evidence>
<comment type="caution">
    <text evidence="2">The sequence shown here is derived from an EMBL/GenBank/DDBJ whole genome shotgun (WGS) entry which is preliminary data.</text>
</comment>
<evidence type="ECO:0000313" key="3">
    <source>
        <dbReference type="Proteomes" id="UP000077202"/>
    </source>
</evidence>
<feature type="region of interest" description="Disordered" evidence="1">
    <location>
        <begin position="21"/>
        <end position="50"/>
    </location>
</feature>
<evidence type="ECO:0000256" key="1">
    <source>
        <dbReference type="SAM" id="MobiDB-lite"/>
    </source>
</evidence>
<feature type="region of interest" description="Disordered" evidence="1">
    <location>
        <begin position="108"/>
        <end position="181"/>
    </location>
</feature>
<gene>
    <name evidence="2" type="ORF">AXG93_1160s1050</name>
</gene>
<feature type="compositionally biased region" description="Polar residues" evidence="1">
    <location>
        <begin position="169"/>
        <end position="181"/>
    </location>
</feature>
<sequence length="181" mass="18837">MYSYVCMFIKESSAPECALASALPPGPQKTEHTLRSTNPPSERPEPAASQRLWRCCRDGIAIRSRAVQSSNLDRSNLEGRVHSGGTSHYVGPFAFRRPIGAVHLEAASSGCGASGAPPSHSRNSPRAAGSPSALPVCPARPALATGLSRCESTVDSPFVAGTPGGGWTEATSSNEDTALPH</sequence>
<accession>A0A176VLA8</accession>
<organism evidence="2 3">
    <name type="scientific">Marchantia polymorpha subsp. ruderalis</name>
    <dbReference type="NCBI Taxonomy" id="1480154"/>
    <lineage>
        <taxon>Eukaryota</taxon>
        <taxon>Viridiplantae</taxon>
        <taxon>Streptophyta</taxon>
        <taxon>Embryophyta</taxon>
        <taxon>Marchantiophyta</taxon>
        <taxon>Marchantiopsida</taxon>
        <taxon>Marchantiidae</taxon>
        <taxon>Marchantiales</taxon>
        <taxon>Marchantiaceae</taxon>
        <taxon>Marchantia</taxon>
    </lineage>
</organism>